<accession>A0ABW4K9N9</accession>
<sequence length="78" mass="8472">MSLTPDDVERRIRAKRLNERLKLLASSLNTVGLAVFGAAVLVPLVGERLPLSAAVWFLATLSLHLLAHVVLGRLTSED</sequence>
<feature type="transmembrane region" description="Helical" evidence="1">
    <location>
        <begin position="21"/>
        <end position="45"/>
    </location>
</feature>
<dbReference type="RefSeq" id="WP_378799866.1">
    <property type="nucleotide sequence ID" value="NZ_JBHUER010000008.1"/>
</dbReference>
<keyword evidence="1" id="KW-1133">Transmembrane helix</keyword>
<name>A0ABW4K9N9_9HYPH</name>
<dbReference type="EMBL" id="JBHUER010000008">
    <property type="protein sequence ID" value="MFD1703776.1"/>
    <property type="molecule type" value="Genomic_DNA"/>
</dbReference>
<protein>
    <submittedName>
        <fullName evidence="2">Uncharacterized protein</fullName>
    </submittedName>
</protein>
<organism evidence="2 3">
    <name type="scientific">Methylopila henanensis</name>
    <dbReference type="NCBI Taxonomy" id="873516"/>
    <lineage>
        <taxon>Bacteria</taxon>
        <taxon>Pseudomonadati</taxon>
        <taxon>Pseudomonadota</taxon>
        <taxon>Alphaproteobacteria</taxon>
        <taxon>Hyphomicrobiales</taxon>
        <taxon>Methylopilaceae</taxon>
        <taxon>Methylopila</taxon>
    </lineage>
</organism>
<proteinExistence type="predicted"/>
<feature type="transmembrane region" description="Helical" evidence="1">
    <location>
        <begin position="51"/>
        <end position="71"/>
    </location>
</feature>
<evidence type="ECO:0000313" key="2">
    <source>
        <dbReference type="EMBL" id="MFD1703776.1"/>
    </source>
</evidence>
<keyword evidence="3" id="KW-1185">Reference proteome</keyword>
<keyword evidence="1" id="KW-0812">Transmembrane</keyword>
<gene>
    <name evidence="2" type="ORF">ACFSCV_12265</name>
</gene>
<keyword evidence="1" id="KW-0472">Membrane</keyword>
<dbReference type="Proteomes" id="UP001597308">
    <property type="component" value="Unassembled WGS sequence"/>
</dbReference>
<evidence type="ECO:0000256" key="1">
    <source>
        <dbReference type="SAM" id="Phobius"/>
    </source>
</evidence>
<comment type="caution">
    <text evidence="2">The sequence shown here is derived from an EMBL/GenBank/DDBJ whole genome shotgun (WGS) entry which is preliminary data.</text>
</comment>
<evidence type="ECO:0000313" key="3">
    <source>
        <dbReference type="Proteomes" id="UP001597308"/>
    </source>
</evidence>
<reference evidence="3" key="1">
    <citation type="journal article" date="2019" name="Int. J. Syst. Evol. Microbiol.">
        <title>The Global Catalogue of Microorganisms (GCM) 10K type strain sequencing project: providing services to taxonomists for standard genome sequencing and annotation.</title>
        <authorList>
            <consortium name="The Broad Institute Genomics Platform"/>
            <consortium name="The Broad Institute Genome Sequencing Center for Infectious Disease"/>
            <person name="Wu L."/>
            <person name="Ma J."/>
        </authorList>
    </citation>
    <scope>NUCLEOTIDE SEQUENCE [LARGE SCALE GENOMIC DNA]</scope>
    <source>
        <strain evidence="3">KCTC 23707</strain>
    </source>
</reference>